<dbReference type="Proteomes" id="UP001218638">
    <property type="component" value="Chromosome"/>
</dbReference>
<protein>
    <submittedName>
        <fullName evidence="1">Uncharacterized protein</fullName>
    </submittedName>
</protein>
<dbReference type="RefSeq" id="WP_330928402.1">
    <property type="nucleotide sequence ID" value="NZ_CP119075.1"/>
</dbReference>
<accession>A0AAF0I1Z5</accession>
<name>A0AAF0I1Z5_9BACT</name>
<evidence type="ECO:0000313" key="1">
    <source>
        <dbReference type="EMBL" id="WED66147.1"/>
    </source>
</evidence>
<evidence type="ECO:0000313" key="2">
    <source>
        <dbReference type="Proteomes" id="UP001218638"/>
    </source>
</evidence>
<organism evidence="1 2">
    <name type="scientific">Synoicihabitans lomoniglobus</name>
    <dbReference type="NCBI Taxonomy" id="2909285"/>
    <lineage>
        <taxon>Bacteria</taxon>
        <taxon>Pseudomonadati</taxon>
        <taxon>Verrucomicrobiota</taxon>
        <taxon>Opitutia</taxon>
        <taxon>Opitutales</taxon>
        <taxon>Opitutaceae</taxon>
        <taxon>Synoicihabitans</taxon>
    </lineage>
</organism>
<dbReference type="AlphaFoldDB" id="A0AAF0I1Z5"/>
<sequence>MIINHFDLPKPNRVTAAAGFGASAVNLGADDAAKLTALRRRRTILEAYFAPFKSPAALPSAVDRLVLWRSRHGRHRD</sequence>
<dbReference type="KEGG" id="slom:PXH66_04720"/>
<keyword evidence="2" id="KW-1185">Reference proteome</keyword>
<proteinExistence type="predicted"/>
<dbReference type="EMBL" id="CP119075">
    <property type="protein sequence ID" value="WED66147.1"/>
    <property type="molecule type" value="Genomic_DNA"/>
</dbReference>
<reference evidence="1" key="1">
    <citation type="submission" date="2023-03" db="EMBL/GenBank/DDBJ databases">
        <title>Lomoglobus Profundus gen. nov., sp. nov., a novel member of the phylum Verrucomicrobia, isolated from deep-marine sediment of South China Sea.</title>
        <authorList>
            <person name="Ahmad T."/>
            <person name="Ishaq S.E."/>
            <person name="Wang F."/>
        </authorList>
    </citation>
    <scope>NUCLEOTIDE SEQUENCE</scope>
    <source>
        <strain evidence="1">LMO-M01</strain>
    </source>
</reference>
<gene>
    <name evidence="1" type="ORF">PXH66_04720</name>
</gene>